<organism evidence="1 2">
    <name type="scientific">Rhodanobacter glycinis</name>
    <dbReference type="NCBI Taxonomy" id="582702"/>
    <lineage>
        <taxon>Bacteria</taxon>
        <taxon>Pseudomonadati</taxon>
        <taxon>Pseudomonadota</taxon>
        <taxon>Gammaproteobacteria</taxon>
        <taxon>Lysobacterales</taxon>
        <taxon>Rhodanobacteraceae</taxon>
        <taxon>Rhodanobacter</taxon>
    </lineage>
</organism>
<evidence type="ECO:0000313" key="2">
    <source>
        <dbReference type="Proteomes" id="UP000319486"/>
    </source>
</evidence>
<reference evidence="1 2" key="1">
    <citation type="journal article" date="2019" name="Environ. Microbiol.">
        <title>Species interactions and distinct microbial communities in high Arctic permafrost affected cryosols are associated with the CH4 and CO2 gas fluxes.</title>
        <authorList>
            <person name="Altshuler I."/>
            <person name="Hamel J."/>
            <person name="Turney S."/>
            <person name="Magnuson E."/>
            <person name="Levesque R."/>
            <person name="Greer C."/>
            <person name="Whyte L.G."/>
        </authorList>
    </citation>
    <scope>NUCLEOTIDE SEQUENCE [LARGE SCALE GENOMIC DNA]</scope>
    <source>
        <strain evidence="1 2">S13Y</strain>
    </source>
</reference>
<dbReference type="EMBL" id="RCZO01000002">
    <property type="protein sequence ID" value="TPG10688.1"/>
    <property type="molecule type" value="Genomic_DNA"/>
</dbReference>
<dbReference type="Proteomes" id="UP000319486">
    <property type="component" value="Unassembled WGS sequence"/>
</dbReference>
<dbReference type="AlphaFoldDB" id="A0A502CCG4"/>
<proteinExistence type="predicted"/>
<protein>
    <submittedName>
        <fullName evidence="1">Uncharacterized protein</fullName>
    </submittedName>
</protein>
<comment type="caution">
    <text evidence="1">The sequence shown here is derived from an EMBL/GenBank/DDBJ whole genome shotgun (WGS) entry which is preliminary data.</text>
</comment>
<sequence>MWRLVLPAPPLLAPVAPDSCSVPLIPGGSSTPISSITYNGFFANLPLPVVKSVAPATPM</sequence>
<gene>
    <name evidence="1" type="ORF">EAH88_06305</name>
</gene>
<name>A0A502CCG4_9GAMM</name>
<accession>A0A502CCG4</accession>
<evidence type="ECO:0000313" key="1">
    <source>
        <dbReference type="EMBL" id="TPG10688.1"/>
    </source>
</evidence>
<keyword evidence="2" id="KW-1185">Reference proteome</keyword>